<proteinExistence type="predicted"/>
<feature type="compositionally biased region" description="Basic and acidic residues" evidence="4">
    <location>
        <begin position="564"/>
        <end position="574"/>
    </location>
</feature>
<evidence type="ECO:0000259" key="7">
    <source>
        <dbReference type="PROSITE" id="PS50020"/>
    </source>
</evidence>
<dbReference type="PROSITE" id="PS50003">
    <property type="entry name" value="PH_DOMAIN"/>
    <property type="match status" value="1"/>
</dbReference>
<dbReference type="SMART" id="SM00233">
    <property type="entry name" value="PH"/>
    <property type="match status" value="1"/>
</dbReference>
<dbReference type="InterPro" id="IPR001202">
    <property type="entry name" value="WW_dom"/>
</dbReference>
<dbReference type="SUPFAM" id="SSF51045">
    <property type="entry name" value="WW domain"/>
    <property type="match status" value="2"/>
</dbReference>
<dbReference type="PANTHER" id="PTHR23176:SF129">
    <property type="entry name" value="RHO GTPASE ACTIVATING PROTEIN AT 16F, ISOFORM E-RELATED"/>
    <property type="match status" value="1"/>
</dbReference>
<dbReference type="PROSITE" id="PS50020">
    <property type="entry name" value="WW_DOMAIN_2"/>
    <property type="match status" value="2"/>
</dbReference>
<evidence type="ECO:0000256" key="2">
    <source>
        <dbReference type="ARBA" id="ARBA00022468"/>
    </source>
</evidence>
<dbReference type="CDD" id="cd00174">
    <property type="entry name" value="SH3"/>
    <property type="match status" value="1"/>
</dbReference>
<feature type="compositionally biased region" description="Pro residues" evidence="4">
    <location>
        <begin position="979"/>
        <end position="988"/>
    </location>
</feature>
<dbReference type="SMART" id="SM00324">
    <property type="entry name" value="RhoGAP"/>
    <property type="match status" value="1"/>
</dbReference>
<reference evidence="9" key="1">
    <citation type="submission" date="2021-07" db="EMBL/GenBank/DDBJ databases">
        <title>Draft genome of Mortierella alpina, strain LL118, isolated from an aspen leaf litter sample.</title>
        <authorList>
            <person name="Yang S."/>
            <person name="Vinatzer B.A."/>
        </authorList>
    </citation>
    <scope>NUCLEOTIDE SEQUENCE</scope>
    <source>
        <strain evidence="9">LL118</strain>
    </source>
</reference>
<feature type="domain" description="WW" evidence="7">
    <location>
        <begin position="166"/>
        <end position="199"/>
    </location>
</feature>
<dbReference type="Proteomes" id="UP000717515">
    <property type="component" value="Unassembled WGS sequence"/>
</dbReference>
<evidence type="ECO:0000256" key="4">
    <source>
        <dbReference type="SAM" id="MobiDB-lite"/>
    </source>
</evidence>
<feature type="compositionally biased region" description="Basic and acidic residues" evidence="4">
    <location>
        <begin position="106"/>
        <end position="118"/>
    </location>
</feature>
<feature type="compositionally biased region" description="Basic and acidic residues" evidence="4">
    <location>
        <begin position="941"/>
        <end position="951"/>
    </location>
</feature>
<dbReference type="InterPro" id="IPR001452">
    <property type="entry name" value="SH3_domain"/>
</dbReference>
<dbReference type="GO" id="GO:0007165">
    <property type="term" value="P:signal transduction"/>
    <property type="evidence" value="ECO:0007669"/>
    <property type="project" value="InterPro"/>
</dbReference>
<feature type="domain" description="SH3" evidence="5">
    <location>
        <begin position="1"/>
        <end position="58"/>
    </location>
</feature>
<dbReference type="InterPro" id="IPR011993">
    <property type="entry name" value="PH-like_dom_sf"/>
</dbReference>
<dbReference type="SUPFAM" id="SSF50044">
    <property type="entry name" value="SH3-domain"/>
    <property type="match status" value="1"/>
</dbReference>
<dbReference type="Pfam" id="PF00018">
    <property type="entry name" value="SH3_1"/>
    <property type="match status" value="1"/>
</dbReference>
<dbReference type="PROSITE" id="PS50002">
    <property type="entry name" value="SH3"/>
    <property type="match status" value="1"/>
</dbReference>
<feature type="compositionally biased region" description="Basic and acidic residues" evidence="4">
    <location>
        <begin position="216"/>
        <end position="236"/>
    </location>
</feature>
<feature type="domain" description="Rho-GAP" evidence="8">
    <location>
        <begin position="725"/>
        <end position="912"/>
    </location>
</feature>
<feature type="domain" description="WW" evidence="7">
    <location>
        <begin position="247"/>
        <end position="280"/>
    </location>
</feature>
<dbReference type="PROSITE" id="PS01159">
    <property type="entry name" value="WW_DOMAIN_1"/>
    <property type="match status" value="2"/>
</dbReference>
<feature type="compositionally biased region" description="Polar residues" evidence="4">
    <location>
        <begin position="595"/>
        <end position="609"/>
    </location>
</feature>
<feature type="compositionally biased region" description="Basic and acidic residues" evidence="4">
    <location>
        <begin position="87"/>
        <end position="97"/>
    </location>
</feature>
<dbReference type="Pfam" id="PF00620">
    <property type="entry name" value="RhoGAP"/>
    <property type="match status" value="1"/>
</dbReference>
<dbReference type="CDD" id="cd00201">
    <property type="entry name" value="WW"/>
    <property type="match status" value="2"/>
</dbReference>
<dbReference type="SMART" id="SM00456">
    <property type="entry name" value="WW"/>
    <property type="match status" value="2"/>
</dbReference>
<dbReference type="PANTHER" id="PTHR23176">
    <property type="entry name" value="RHO/RAC/CDC GTPASE-ACTIVATING PROTEIN"/>
    <property type="match status" value="1"/>
</dbReference>
<feature type="compositionally biased region" description="Basic residues" evidence="4">
    <location>
        <begin position="1014"/>
        <end position="1025"/>
    </location>
</feature>
<dbReference type="Gene3D" id="2.30.30.40">
    <property type="entry name" value="SH3 Domains"/>
    <property type="match status" value="1"/>
</dbReference>
<feature type="compositionally biased region" description="Low complexity" evidence="4">
    <location>
        <begin position="201"/>
        <end position="212"/>
    </location>
</feature>
<dbReference type="EMBL" id="JAIFTL010000226">
    <property type="protein sequence ID" value="KAG9321140.1"/>
    <property type="molecule type" value="Genomic_DNA"/>
</dbReference>
<accession>A0A9P8A0F5</accession>
<dbReference type="SUPFAM" id="SSF48350">
    <property type="entry name" value="GTPase activation domain, GAP"/>
    <property type="match status" value="1"/>
</dbReference>
<feature type="region of interest" description="Disordered" evidence="4">
    <location>
        <begin position="64"/>
        <end position="173"/>
    </location>
</feature>
<evidence type="ECO:0000259" key="6">
    <source>
        <dbReference type="PROSITE" id="PS50003"/>
    </source>
</evidence>
<feature type="compositionally biased region" description="Acidic residues" evidence="4">
    <location>
        <begin position="237"/>
        <end position="249"/>
    </location>
</feature>
<keyword evidence="1 3" id="KW-0728">SH3 domain</keyword>
<feature type="region of interest" description="Disordered" evidence="4">
    <location>
        <begin position="201"/>
        <end position="261"/>
    </location>
</feature>
<gene>
    <name evidence="9" type="ORF">KVV02_002418</name>
</gene>
<feature type="compositionally biased region" description="Basic and acidic residues" evidence="4">
    <location>
        <begin position="665"/>
        <end position="692"/>
    </location>
</feature>
<dbReference type="InterPro" id="IPR036020">
    <property type="entry name" value="WW_dom_sf"/>
</dbReference>
<dbReference type="SUPFAM" id="SSF50729">
    <property type="entry name" value="PH domain-like"/>
    <property type="match status" value="1"/>
</dbReference>
<dbReference type="Gene3D" id="2.30.29.30">
    <property type="entry name" value="Pleckstrin-homology domain (PH domain)/Phosphotyrosine-binding domain (PTB)"/>
    <property type="match status" value="1"/>
</dbReference>
<dbReference type="Gene3D" id="2.20.70.10">
    <property type="match status" value="2"/>
</dbReference>
<comment type="caution">
    <text evidence="9">The sequence shown here is derived from an EMBL/GenBank/DDBJ whole genome shotgun (WGS) entry which is preliminary data.</text>
</comment>
<dbReference type="CDD" id="cd00159">
    <property type="entry name" value="RhoGAP"/>
    <property type="match status" value="1"/>
</dbReference>
<keyword evidence="2" id="KW-0343">GTPase activation</keyword>
<dbReference type="InterPro" id="IPR008936">
    <property type="entry name" value="Rho_GTPase_activation_prot"/>
</dbReference>
<dbReference type="InterPro" id="IPR050729">
    <property type="entry name" value="Rho-GAP"/>
</dbReference>
<organism evidence="9 10">
    <name type="scientific">Mortierella alpina</name>
    <name type="common">Oleaginous fungus</name>
    <name type="synonym">Mortierella renispora</name>
    <dbReference type="NCBI Taxonomy" id="64518"/>
    <lineage>
        <taxon>Eukaryota</taxon>
        <taxon>Fungi</taxon>
        <taxon>Fungi incertae sedis</taxon>
        <taxon>Mucoromycota</taxon>
        <taxon>Mortierellomycotina</taxon>
        <taxon>Mortierellomycetes</taxon>
        <taxon>Mortierellales</taxon>
        <taxon>Mortierellaceae</taxon>
        <taxon>Mortierella</taxon>
    </lineage>
</organism>
<feature type="compositionally biased region" description="Polar residues" evidence="4">
    <location>
        <begin position="290"/>
        <end position="320"/>
    </location>
</feature>
<dbReference type="Pfam" id="PF00397">
    <property type="entry name" value="WW"/>
    <property type="match status" value="2"/>
</dbReference>
<dbReference type="Pfam" id="PF00169">
    <property type="entry name" value="PH"/>
    <property type="match status" value="1"/>
</dbReference>
<feature type="compositionally biased region" description="Basic and acidic residues" evidence="4">
    <location>
        <begin position="611"/>
        <end position="628"/>
    </location>
</feature>
<feature type="region of interest" description="Disordered" evidence="4">
    <location>
        <begin position="558"/>
        <end position="692"/>
    </location>
</feature>
<dbReference type="PROSITE" id="PS50238">
    <property type="entry name" value="RHOGAP"/>
    <property type="match status" value="1"/>
</dbReference>
<evidence type="ECO:0000313" key="10">
    <source>
        <dbReference type="Proteomes" id="UP000717515"/>
    </source>
</evidence>
<feature type="compositionally biased region" description="Polar residues" evidence="4">
    <location>
        <begin position="137"/>
        <end position="150"/>
    </location>
</feature>
<sequence>MQWAIAEWDYVATHEDELAFRKGDHILIQDNAHHEWWEGECNGLSGVFPANRCRLLEEGEYDPLATAPRGTHEGEHGHHHDHKLRQQQHDQRHEAEAPHSQQAGGMRDHSFHHTDAHPHQQSSYEHPMAPGNPLLASDSSQAHVSASIAQSPPPEPTDGLSDEEEVVLPPNWSVTTNSKGRLYYYNVLTQETSWKLPSSASALQQSAAHPQANGHLTDDSDHLEMTTRDGYVRETTQDDQDYENEEDPLPEGWSSAQDEDGSYYFFNESTGETTWDRPTSPEIQRARLQYSASPQSTPIDLGSSPSSSTSNRDKTFSSPSAPIAAPLRQASADETMLQSQMLGLGLSEEELHALELNQLPSENIQRKGSLRVKSQKVSSNATISSWKDYWVVIYKGFLLFYRDEGGVIKNALSMKSSADSLNKVKHVMQVKPSGCFDAEKVAVELPVNGLAMTKKKNFFYITPGSSVRLLLQDASGGDEKAWFKDIQTSLASRKADELSGSDEPYLIQLLKRQTASGGEVSGLKMNKKIEEKDSKTHKAPLKMDKARGIRSMVAHGIHVPRRKSAQDERLKLPADDECSNSHAGIDTTHHGESVQRPSTSRPTFTVPTRKSSRDQSKDMSSTFKRDQDGSIGTLTERSEDMGGSPGSGSHHGAKAKLSNMSRNFFSKDKDKDKEKEKDREKEKEKDKDREKDKGKYKIIDKYKHKDLKKQGLVKSPSDGSQVFGGSLVVETGRTVPRVVELCIHAIEARGLSVAGIYRVSGHMGSIQNIKRAFNEGSDHLDRMIDKEPDINTIAALLKLYFRELREPLMLFEFYPSFIAAADIDDYNEKLYTIKSLVHSLPEPNFSTLQYLMMHLGRVQDQYHTTKMDSANLAICFAPNLLRQQVDDMTSIINTGKQSSIIDTLIEQREWIFDPYPEEDEDEDEEEDERAQDDIDEENRLREHHDEHEDVPAHPSSLAPHQEEYHDAMDESSEAFEASPQPPPPPPRAAPDDARGPPSDDRPHPLDHQQDSSQRAHHHPHPSYAS</sequence>
<evidence type="ECO:0000256" key="3">
    <source>
        <dbReference type="PROSITE-ProRule" id="PRU00192"/>
    </source>
</evidence>
<dbReference type="Gene3D" id="1.10.555.10">
    <property type="entry name" value="Rho GTPase activation protein"/>
    <property type="match status" value="1"/>
</dbReference>
<dbReference type="SMART" id="SM00326">
    <property type="entry name" value="SH3"/>
    <property type="match status" value="1"/>
</dbReference>
<evidence type="ECO:0000256" key="1">
    <source>
        <dbReference type="ARBA" id="ARBA00022443"/>
    </source>
</evidence>
<dbReference type="InterPro" id="IPR000198">
    <property type="entry name" value="RhoGAP_dom"/>
</dbReference>
<protein>
    <submittedName>
        <fullName evidence="9">Uncharacterized protein</fullName>
    </submittedName>
</protein>
<dbReference type="InterPro" id="IPR001849">
    <property type="entry name" value="PH_domain"/>
</dbReference>
<evidence type="ECO:0000259" key="5">
    <source>
        <dbReference type="PROSITE" id="PS50002"/>
    </source>
</evidence>
<feature type="compositionally biased region" description="Basic and acidic residues" evidence="4">
    <location>
        <begin position="989"/>
        <end position="1009"/>
    </location>
</feature>
<evidence type="ECO:0000259" key="8">
    <source>
        <dbReference type="PROSITE" id="PS50238"/>
    </source>
</evidence>
<evidence type="ECO:0000313" key="9">
    <source>
        <dbReference type="EMBL" id="KAG9321140.1"/>
    </source>
</evidence>
<feature type="region of interest" description="Disordered" evidence="4">
    <location>
        <begin position="941"/>
        <end position="1025"/>
    </location>
</feature>
<name>A0A9P8A0F5_MORAP</name>
<dbReference type="InterPro" id="IPR036028">
    <property type="entry name" value="SH3-like_dom_sf"/>
</dbReference>
<dbReference type="GO" id="GO:0005096">
    <property type="term" value="F:GTPase activator activity"/>
    <property type="evidence" value="ECO:0007669"/>
    <property type="project" value="UniProtKB-KW"/>
</dbReference>
<dbReference type="GO" id="GO:0005737">
    <property type="term" value="C:cytoplasm"/>
    <property type="evidence" value="ECO:0007669"/>
    <property type="project" value="TreeGrafter"/>
</dbReference>
<feature type="domain" description="PH" evidence="6">
    <location>
        <begin position="363"/>
        <end position="491"/>
    </location>
</feature>
<dbReference type="AlphaFoldDB" id="A0A9P8A0F5"/>
<feature type="region of interest" description="Disordered" evidence="4">
    <location>
        <begin position="289"/>
        <end position="325"/>
    </location>
</feature>